<reference evidence="15" key="1">
    <citation type="journal article" date="2019" name="Int. J. Syst. Evol. Microbiol.">
        <title>The Global Catalogue of Microorganisms (GCM) 10K type strain sequencing project: providing services to taxonomists for standard genome sequencing and annotation.</title>
        <authorList>
            <consortium name="The Broad Institute Genomics Platform"/>
            <consortium name="The Broad Institute Genome Sequencing Center for Infectious Disease"/>
            <person name="Wu L."/>
            <person name="Ma J."/>
        </authorList>
    </citation>
    <scope>NUCLEOTIDE SEQUENCE [LARGE SCALE GENOMIC DNA]</scope>
    <source>
        <strain evidence="15">CGMCC 1.10131</strain>
    </source>
</reference>
<evidence type="ECO:0000256" key="4">
    <source>
        <dbReference type="ARBA" id="ARBA00022827"/>
    </source>
</evidence>
<dbReference type="RefSeq" id="WP_055731753.1">
    <property type="nucleotide sequence ID" value="NZ_BMDY01000001.1"/>
</dbReference>
<keyword evidence="10" id="KW-0472">Membrane</keyword>
<dbReference type="Proteomes" id="UP000651977">
    <property type="component" value="Unassembled WGS sequence"/>
</dbReference>
<keyword evidence="10" id="KW-1133">Transmembrane helix</keyword>
<feature type="transmembrane region" description="Helical" evidence="10">
    <location>
        <begin position="87"/>
        <end position="109"/>
    </location>
</feature>
<dbReference type="EMBL" id="BMDY01000001">
    <property type="protein sequence ID" value="GGA92469.1"/>
    <property type="molecule type" value="Genomic_DNA"/>
</dbReference>
<comment type="caution">
    <text evidence="14">The sequence shown here is derived from an EMBL/GenBank/DDBJ whole genome shotgun (WGS) entry which is preliminary data.</text>
</comment>
<evidence type="ECO:0000256" key="7">
    <source>
        <dbReference type="ARBA" id="ARBA00023157"/>
    </source>
</evidence>
<keyword evidence="6 9" id="KW-0560">Oxidoreductase</keyword>
<dbReference type="InterPro" id="IPR032816">
    <property type="entry name" value="VTT_dom"/>
</dbReference>
<dbReference type="PROSITE" id="PS00076">
    <property type="entry name" value="PYRIDINE_REDOX_1"/>
    <property type="match status" value="1"/>
</dbReference>
<evidence type="ECO:0000313" key="14">
    <source>
        <dbReference type="EMBL" id="GGA92469.1"/>
    </source>
</evidence>
<comment type="cofactor">
    <cofactor evidence="1">
        <name>FAD</name>
        <dbReference type="ChEBI" id="CHEBI:57692"/>
    </cofactor>
</comment>
<evidence type="ECO:0000256" key="9">
    <source>
        <dbReference type="RuleBase" id="RU003691"/>
    </source>
</evidence>
<keyword evidence="5" id="KW-0521">NADP</keyword>
<feature type="transmembrane region" description="Helical" evidence="10">
    <location>
        <begin position="133"/>
        <end position="157"/>
    </location>
</feature>
<evidence type="ECO:0000313" key="15">
    <source>
        <dbReference type="Proteomes" id="UP000651977"/>
    </source>
</evidence>
<accession>A0ABQ1HUZ8</accession>
<dbReference type="InterPro" id="IPR016156">
    <property type="entry name" value="FAD/NAD-linked_Rdtase_dimer_sf"/>
</dbReference>
<feature type="transmembrane region" description="Helical" evidence="10">
    <location>
        <begin position="6"/>
        <end position="28"/>
    </location>
</feature>
<dbReference type="Gene3D" id="3.50.50.60">
    <property type="entry name" value="FAD/NAD(P)-binding domain"/>
    <property type="match status" value="2"/>
</dbReference>
<dbReference type="SUPFAM" id="SSF55424">
    <property type="entry name" value="FAD/NAD-linked reductases, dimerisation (C-terminal) domain"/>
    <property type="match status" value="1"/>
</dbReference>
<sequence length="713" mass="78856">MSLRKLALFVLIILAIAAFWWFDLNQWLSFDTIKQHQQALLDHVDQRPLLAALLFFIIYIVATALSIPGAALLTLLAGALFGVAQGVLIVSFASTIGASLAFIAARYLFRSSIETRYANKLHKINQGINQDGAFYLFSLRLIPIFPFFLINLVMALTQLRLKTYYWVSQVGMLPATIVYVNAGTELAKLNSLSGILSPSLIIAFSLLALLPYFSKGFINRLKRQRVYAGFSKPKQFDNNLTVIGAGAGGLVSAYIAATVKAKVSLIEKHRMGGDCLNTGCVPSKALIRCAKFAYQAKHADEFGYQASAQLPDFGEVMARVKQVIAEIEPHDSVERYQQLGVECIQGEAYIHSPWEIEVNGQRITSQNIVIATGARPAVPPIPGLTEIDYLTSDTLWQLEQRPEQLLVLGGGPIGCELSQSFSRLGSRVTMVEMAEHLLVREDDEVSQLIEQQFRLEGIELFLGWKAQAFEREDGRSKVILDKDGQQHTLYFDKLILALGRVANTQGFGLEQLGIENNDNGTIAVNAHLQTKYPNIFAVGDVAGPYQFTHVAAHQAWYAAVNALFGAVKKFKADYRVIPAATYTHPEVARVGLNEQLAKAQGIDYEVSRYQLAELDRAITDGAKQGFIKVLTVPGKDKILGATIVGEQAGEMLAEFSLAMKHNLGLNKILGTIHAYPTMMEANKYVAGEWKRNHAPQKVLHYLSQYFRWSRGAS</sequence>
<dbReference type="InterPro" id="IPR023753">
    <property type="entry name" value="FAD/NAD-binding_dom"/>
</dbReference>
<dbReference type="PRINTS" id="PR00411">
    <property type="entry name" value="PNDRDTASEI"/>
</dbReference>
<dbReference type="Pfam" id="PF02852">
    <property type="entry name" value="Pyr_redox_dim"/>
    <property type="match status" value="1"/>
</dbReference>
<dbReference type="InterPro" id="IPR012999">
    <property type="entry name" value="Pyr_OxRdtase_I_AS"/>
</dbReference>
<dbReference type="InterPro" id="IPR036188">
    <property type="entry name" value="FAD/NAD-bd_sf"/>
</dbReference>
<keyword evidence="15" id="KW-1185">Reference proteome</keyword>
<keyword evidence="8 9" id="KW-0676">Redox-active center</keyword>
<proteinExistence type="inferred from homology"/>
<evidence type="ECO:0000259" key="12">
    <source>
        <dbReference type="Pfam" id="PF07992"/>
    </source>
</evidence>
<feature type="transmembrane region" description="Helical" evidence="10">
    <location>
        <begin position="163"/>
        <end position="182"/>
    </location>
</feature>
<feature type="transmembrane region" description="Helical" evidence="10">
    <location>
        <begin position="49"/>
        <end position="81"/>
    </location>
</feature>
<feature type="domain" description="FAD/NAD(P)-binding" evidence="12">
    <location>
        <begin position="240"/>
        <end position="555"/>
    </location>
</feature>
<dbReference type="PANTHER" id="PTHR43014">
    <property type="entry name" value="MERCURIC REDUCTASE"/>
    <property type="match status" value="1"/>
</dbReference>
<dbReference type="Pfam" id="PF07992">
    <property type="entry name" value="Pyr_redox_2"/>
    <property type="match status" value="1"/>
</dbReference>
<evidence type="ECO:0000259" key="13">
    <source>
        <dbReference type="Pfam" id="PF09335"/>
    </source>
</evidence>
<evidence type="ECO:0000256" key="2">
    <source>
        <dbReference type="ARBA" id="ARBA00007532"/>
    </source>
</evidence>
<feature type="domain" description="VTT" evidence="13">
    <location>
        <begin position="67"/>
        <end position="184"/>
    </location>
</feature>
<evidence type="ECO:0000256" key="6">
    <source>
        <dbReference type="ARBA" id="ARBA00023002"/>
    </source>
</evidence>
<keyword evidence="7" id="KW-1015">Disulfide bond</keyword>
<keyword evidence="3 9" id="KW-0285">Flavoprotein</keyword>
<evidence type="ECO:0000256" key="5">
    <source>
        <dbReference type="ARBA" id="ARBA00022857"/>
    </source>
</evidence>
<dbReference type="PRINTS" id="PR00368">
    <property type="entry name" value="FADPNR"/>
</dbReference>
<protein>
    <submittedName>
        <fullName evidence="14">Pyridine nucleotide-disulfide oxidoreductase</fullName>
    </submittedName>
</protein>
<keyword evidence="10" id="KW-0812">Transmembrane</keyword>
<dbReference type="Gene3D" id="3.30.390.30">
    <property type="match status" value="1"/>
</dbReference>
<evidence type="ECO:0000259" key="11">
    <source>
        <dbReference type="Pfam" id="PF02852"/>
    </source>
</evidence>
<evidence type="ECO:0000256" key="3">
    <source>
        <dbReference type="ARBA" id="ARBA00022630"/>
    </source>
</evidence>
<dbReference type="SUPFAM" id="SSF51905">
    <property type="entry name" value="FAD/NAD(P)-binding domain"/>
    <property type="match status" value="1"/>
</dbReference>
<feature type="transmembrane region" description="Helical" evidence="10">
    <location>
        <begin position="194"/>
        <end position="213"/>
    </location>
</feature>
<feature type="domain" description="Pyridine nucleotide-disulphide oxidoreductase dimerisation" evidence="11">
    <location>
        <begin position="577"/>
        <end position="683"/>
    </location>
</feature>
<organism evidence="14 15">
    <name type="scientific">Agarivorans gilvus</name>
    <dbReference type="NCBI Taxonomy" id="680279"/>
    <lineage>
        <taxon>Bacteria</taxon>
        <taxon>Pseudomonadati</taxon>
        <taxon>Pseudomonadota</taxon>
        <taxon>Gammaproteobacteria</taxon>
        <taxon>Alteromonadales</taxon>
        <taxon>Alteromonadaceae</taxon>
        <taxon>Agarivorans</taxon>
    </lineage>
</organism>
<dbReference type="PANTHER" id="PTHR43014:SF2">
    <property type="entry name" value="MERCURIC REDUCTASE"/>
    <property type="match status" value="1"/>
</dbReference>
<evidence type="ECO:0000256" key="10">
    <source>
        <dbReference type="SAM" id="Phobius"/>
    </source>
</evidence>
<name>A0ABQ1HUZ8_9ALTE</name>
<gene>
    <name evidence="14" type="ORF">GCM10007414_01390</name>
</gene>
<evidence type="ECO:0000256" key="1">
    <source>
        <dbReference type="ARBA" id="ARBA00001974"/>
    </source>
</evidence>
<evidence type="ECO:0000256" key="8">
    <source>
        <dbReference type="ARBA" id="ARBA00023284"/>
    </source>
</evidence>
<keyword evidence="4 9" id="KW-0274">FAD</keyword>
<dbReference type="Pfam" id="PF09335">
    <property type="entry name" value="VTT_dom"/>
    <property type="match status" value="1"/>
</dbReference>
<dbReference type="InterPro" id="IPR004099">
    <property type="entry name" value="Pyr_nucl-diS_OxRdtase_dimer"/>
</dbReference>
<comment type="similarity">
    <text evidence="2 9">Belongs to the class-I pyridine nucleotide-disulfide oxidoreductase family.</text>
</comment>